<name>A0A164AFS8_9FLAO</name>
<accession>A0A164AFS8</accession>
<gene>
    <name evidence="1" type="ORF">AV926_03730</name>
</gene>
<dbReference type="Proteomes" id="UP000076630">
    <property type="component" value="Unassembled WGS sequence"/>
</dbReference>
<dbReference type="EMBL" id="LQNU01000035">
    <property type="protein sequence ID" value="KZE83782.1"/>
    <property type="molecule type" value="Genomic_DNA"/>
</dbReference>
<proteinExistence type="predicted"/>
<reference evidence="1 2" key="1">
    <citation type="submission" date="2016-01" db="EMBL/GenBank/DDBJ databases">
        <title>Whole genome sequencing of Myroides marinus L41.</title>
        <authorList>
            <person name="Hong K.W."/>
        </authorList>
    </citation>
    <scope>NUCLEOTIDE SEQUENCE [LARGE SCALE GENOMIC DNA]</scope>
    <source>
        <strain evidence="1 2">L41</strain>
    </source>
</reference>
<keyword evidence="2" id="KW-1185">Reference proteome</keyword>
<evidence type="ECO:0000313" key="2">
    <source>
        <dbReference type="Proteomes" id="UP000076630"/>
    </source>
</evidence>
<protein>
    <submittedName>
        <fullName evidence="1">Uncharacterized protein</fullName>
    </submittedName>
</protein>
<comment type="caution">
    <text evidence="1">The sequence shown here is derived from an EMBL/GenBank/DDBJ whole genome shotgun (WGS) entry which is preliminary data.</text>
</comment>
<evidence type="ECO:0000313" key="1">
    <source>
        <dbReference type="EMBL" id="KZE83782.1"/>
    </source>
</evidence>
<sequence>MKKLAITFISSLLLFSCNTDDNSVVLKAKGQLIMEVNTQKTYVHKPIYFIVKDITGNYSTPLVNIT</sequence>
<dbReference type="AlphaFoldDB" id="A0A164AFS8"/>
<organism evidence="1 2">
    <name type="scientific">Myroides marinus</name>
    <dbReference type="NCBI Taxonomy" id="703342"/>
    <lineage>
        <taxon>Bacteria</taxon>
        <taxon>Pseudomonadati</taxon>
        <taxon>Bacteroidota</taxon>
        <taxon>Flavobacteriia</taxon>
        <taxon>Flavobacteriales</taxon>
        <taxon>Flavobacteriaceae</taxon>
        <taxon>Myroides</taxon>
    </lineage>
</organism>
<dbReference type="RefSeq" id="WP_038986593.1">
    <property type="nucleotide sequence ID" value="NZ_JACAJO010000008.1"/>
</dbReference>
<dbReference type="PROSITE" id="PS51257">
    <property type="entry name" value="PROKAR_LIPOPROTEIN"/>
    <property type="match status" value="1"/>
</dbReference>